<dbReference type="GeneID" id="63754943"/>
<dbReference type="RefSeq" id="XP_040683812.1">
    <property type="nucleotide sequence ID" value="XM_040839095.1"/>
</dbReference>
<evidence type="ECO:0000313" key="2">
    <source>
        <dbReference type="EMBL" id="OJJ30135.1"/>
    </source>
</evidence>
<protein>
    <submittedName>
        <fullName evidence="2">Uncharacterized protein</fullName>
    </submittedName>
</protein>
<evidence type="ECO:0000313" key="3">
    <source>
        <dbReference type="Proteomes" id="UP000184383"/>
    </source>
</evidence>
<reference evidence="3" key="1">
    <citation type="journal article" date="2017" name="Genome Biol.">
        <title>Comparative genomics reveals high biological diversity and specific adaptations in the industrially and medically important fungal genus Aspergillus.</title>
        <authorList>
            <person name="de Vries R.P."/>
            <person name="Riley R."/>
            <person name="Wiebenga A."/>
            <person name="Aguilar-Osorio G."/>
            <person name="Amillis S."/>
            <person name="Uchima C.A."/>
            <person name="Anderluh G."/>
            <person name="Asadollahi M."/>
            <person name="Askin M."/>
            <person name="Barry K."/>
            <person name="Battaglia E."/>
            <person name="Bayram O."/>
            <person name="Benocci T."/>
            <person name="Braus-Stromeyer S.A."/>
            <person name="Caldana C."/>
            <person name="Canovas D."/>
            <person name="Cerqueira G.C."/>
            <person name="Chen F."/>
            <person name="Chen W."/>
            <person name="Choi C."/>
            <person name="Clum A."/>
            <person name="Dos Santos R.A."/>
            <person name="Damasio A.R."/>
            <person name="Diallinas G."/>
            <person name="Emri T."/>
            <person name="Fekete E."/>
            <person name="Flipphi M."/>
            <person name="Freyberg S."/>
            <person name="Gallo A."/>
            <person name="Gournas C."/>
            <person name="Habgood R."/>
            <person name="Hainaut M."/>
            <person name="Harispe M.L."/>
            <person name="Henrissat B."/>
            <person name="Hilden K.S."/>
            <person name="Hope R."/>
            <person name="Hossain A."/>
            <person name="Karabika E."/>
            <person name="Karaffa L."/>
            <person name="Karanyi Z."/>
            <person name="Krasevec N."/>
            <person name="Kuo A."/>
            <person name="Kusch H."/>
            <person name="LaButti K."/>
            <person name="Lagendijk E.L."/>
            <person name="Lapidus A."/>
            <person name="Levasseur A."/>
            <person name="Lindquist E."/>
            <person name="Lipzen A."/>
            <person name="Logrieco A.F."/>
            <person name="MacCabe A."/>
            <person name="Maekelae M.R."/>
            <person name="Malavazi I."/>
            <person name="Melin P."/>
            <person name="Meyer V."/>
            <person name="Mielnichuk N."/>
            <person name="Miskei M."/>
            <person name="Molnar A.P."/>
            <person name="Mule G."/>
            <person name="Ngan C.Y."/>
            <person name="Orejas M."/>
            <person name="Orosz E."/>
            <person name="Ouedraogo J.P."/>
            <person name="Overkamp K.M."/>
            <person name="Park H.-S."/>
            <person name="Perrone G."/>
            <person name="Piumi F."/>
            <person name="Punt P.J."/>
            <person name="Ram A.F."/>
            <person name="Ramon A."/>
            <person name="Rauscher S."/>
            <person name="Record E."/>
            <person name="Riano-Pachon D.M."/>
            <person name="Robert V."/>
            <person name="Roehrig J."/>
            <person name="Ruller R."/>
            <person name="Salamov A."/>
            <person name="Salih N.S."/>
            <person name="Samson R.A."/>
            <person name="Sandor E."/>
            <person name="Sanguinetti M."/>
            <person name="Schuetze T."/>
            <person name="Sepcic K."/>
            <person name="Shelest E."/>
            <person name="Sherlock G."/>
            <person name="Sophianopoulou V."/>
            <person name="Squina F.M."/>
            <person name="Sun H."/>
            <person name="Susca A."/>
            <person name="Todd R.B."/>
            <person name="Tsang A."/>
            <person name="Unkles S.E."/>
            <person name="van de Wiele N."/>
            <person name="van Rossen-Uffink D."/>
            <person name="Oliveira J.V."/>
            <person name="Vesth T.C."/>
            <person name="Visser J."/>
            <person name="Yu J.-H."/>
            <person name="Zhou M."/>
            <person name="Andersen M.R."/>
            <person name="Archer D.B."/>
            <person name="Baker S.E."/>
            <person name="Benoit I."/>
            <person name="Brakhage A.A."/>
            <person name="Braus G.H."/>
            <person name="Fischer R."/>
            <person name="Frisvad J.C."/>
            <person name="Goldman G.H."/>
            <person name="Houbraken J."/>
            <person name="Oakley B."/>
            <person name="Pocsi I."/>
            <person name="Scazzocchio C."/>
            <person name="Seiboth B."/>
            <person name="vanKuyk P.A."/>
            <person name="Wortman J."/>
            <person name="Dyer P.S."/>
            <person name="Grigoriev I.V."/>
        </authorList>
    </citation>
    <scope>NUCLEOTIDE SEQUENCE [LARGE SCALE GENOMIC DNA]</scope>
    <source>
        <strain evidence="3">DTO 134E9</strain>
    </source>
</reference>
<keyword evidence="1" id="KW-1133">Transmembrane helix</keyword>
<accession>A0A1L9R5C9</accession>
<keyword evidence="1" id="KW-0812">Transmembrane</keyword>
<sequence length="82" mass="9257">MSFHHTGGLCSIIYPALLAFFSVFLLFRVCIGVSDRIAVIFHCELYKCFPYCSDPPISAMRRIVSLFMVIPLDIGTNLFYSA</sequence>
<feature type="transmembrane region" description="Helical" evidence="1">
    <location>
        <begin position="12"/>
        <end position="31"/>
    </location>
</feature>
<name>A0A1L9R5C9_ASPWE</name>
<proteinExistence type="predicted"/>
<organism evidence="2 3">
    <name type="scientific">Aspergillus wentii DTO 134E9</name>
    <dbReference type="NCBI Taxonomy" id="1073089"/>
    <lineage>
        <taxon>Eukaryota</taxon>
        <taxon>Fungi</taxon>
        <taxon>Dikarya</taxon>
        <taxon>Ascomycota</taxon>
        <taxon>Pezizomycotina</taxon>
        <taxon>Eurotiomycetes</taxon>
        <taxon>Eurotiomycetidae</taxon>
        <taxon>Eurotiales</taxon>
        <taxon>Aspergillaceae</taxon>
        <taxon>Aspergillus</taxon>
        <taxon>Aspergillus subgen. Cremei</taxon>
    </lineage>
</organism>
<keyword evidence="1" id="KW-0472">Membrane</keyword>
<dbReference type="Proteomes" id="UP000184383">
    <property type="component" value="Unassembled WGS sequence"/>
</dbReference>
<gene>
    <name evidence="2" type="ORF">ASPWEDRAFT_700844</name>
</gene>
<evidence type="ECO:0000256" key="1">
    <source>
        <dbReference type="SAM" id="Phobius"/>
    </source>
</evidence>
<keyword evidence="3" id="KW-1185">Reference proteome</keyword>
<dbReference type="AlphaFoldDB" id="A0A1L9R5C9"/>
<dbReference type="VEuPathDB" id="FungiDB:ASPWEDRAFT_700844"/>
<dbReference type="EMBL" id="KV878217">
    <property type="protein sequence ID" value="OJJ30135.1"/>
    <property type="molecule type" value="Genomic_DNA"/>
</dbReference>